<gene>
    <name evidence="2" type="ORF">ABE541_11175</name>
</gene>
<proteinExistence type="predicted"/>
<organism evidence="2 3">
    <name type="scientific">Sphingobacterium kitahiroshimense</name>
    <dbReference type="NCBI Taxonomy" id="470446"/>
    <lineage>
        <taxon>Bacteria</taxon>
        <taxon>Pseudomonadati</taxon>
        <taxon>Bacteroidota</taxon>
        <taxon>Sphingobacteriia</taxon>
        <taxon>Sphingobacteriales</taxon>
        <taxon>Sphingobacteriaceae</taxon>
        <taxon>Sphingobacterium</taxon>
    </lineage>
</organism>
<keyword evidence="3" id="KW-1185">Reference proteome</keyword>
<dbReference type="RefSeq" id="WP_183912414.1">
    <property type="nucleotide sequence ID" value="NZ_JBDJLH010000002.1"/>
</dbReference>
<protein>
    <recommendedName>
        <fullName evidence="4">Lipoprotein</fullName>
    </recommendedName>
</protein>
<evidence type="ECO:0008006" key="4">
    <source>
        <dbReference type="Google" id="ProtNLM"/>
    </source>
</evidence>
<evidence type="ECO:0000256" key="1">
    <source>
        <dbReference type="SAM" id="SignalP"/>
    </source>
</evidence>
<accession>A0ABV0BWU6</accession>
<dbReference type="PROSITE" id="PS51257">
    <property type="entry name" value="PROKAR_LIPOPROTEIN"/>
    <property type="match status" value="1"/>
</dbReference>
<evidence type="ECO:0000313" key="2">
    <source>
        <dbReference type="EMBL" id="MEN5377827.1"/>
    </source>
</evidence>
<comment type="caution">
    <text evidence="2">The sequence shown here is derived from an EMBL/GenBank/DDBJ whole genome shotgun (WGS) entry which is preliminary data.</text>
</comment>
<dbReference type="Proteomes" id="UP001409291">
    <property type="component" value="Unassembled WGS sequence"/>
</dbReference>
<reference evidence="2 3" key="1">
    <citation type="submission" date="2024-04" db="EMBL/GenBank/DDBJ databases">
        <title>WGS of bacteria from Torrens River.</title>
        <authorList>
            <person name="Wyrsch E.R."/>
            <person name="Drigo B."/>
        </authorList>
    </citation>
    <scope>NUCLEOTIDE SEQUENCE [LARGE SCALE GENOMIC DNA]</scope>
    <source>
        <strain evidence="2 3">TWI391</strain>
    </source>
</reference>
<evidence type="ECO:0000313" key="3">
    <source>
        <dbReference type="Proteomes" id="UP001409291"/>
    </source>
</evidence>
<feature type="chain" id="PRO_5045059246" description="Lipoprotein" evidence="1">
    <location>
        <begin position="27"/>
        <end position="267"/>
    </location>
</feature>
<dbReference type="EMBL" id="JBDJNQ010000004">
    <property type="protein sequence ID" value="MEN5377827.1"/>
    <property type="molecule type" value="Genomic_DNA"/>
</dbReference>
<feature type="signal peptide" evidence="1">
    <location>
        <begin position="1"/>
        <end position="26"/>
    </location>
</feature>
<keyword evidence="1" id="KW-0732">Signal</keyword>
<name>A0ABV0BWU6_9SPHI</name>
<sequence length="267" mass="29720">MKMYKSFIPLCTALFLSACSSNYLMTVNTTNTIKEKDQGTFFYTNDTLAVQYSFAGKDGKVYVKVENKLDYPIMWNLKNSALVINGKALSYANNQIDLKGKVNQNVSAFSEDIIHGYFNGTATLPKDMLLIPPHAFVDGRFFDLRDDVKKSVSQAKKEKVVRYGMNGGTYNVQQAKFNIQDSPYILSSFLSYSVLNNGEVTFRTTEQKFYAETLFQTGTSLNNVLEYYTKQGDLMAYKKVKGENALLLGGVVALGAAAGALDNSRTD</sequence>